<dbReference type="EMBL" id="JH604633">
    <property type="protein sequence ID" value="EHY66464.1"/>
    <property type="molecule type" value="Genomic_DNA"/>
</dbReference>
<dbReference type="InterPro" id="IPR004038">
    <property type="entry name" value="Ribosomal_eL8/eL30/eS12/Gad45"/>
</dbReference>
<reference evidence="2" key="1">
    <citation type="submission" date="2011-03" db="EMBL/GenBank/DDBJ databases">
        <title>The Genome Sequence of Nematocida sp1 strain ERTm2.</title>
        <authorList>
            <consortium name="The Broad Institute Genome Sequencing Platform"/>
            <consortium name="The Broad Institute Genome Sequencing Center for Infectious Disease"/>
            <person name="Cuomo C."/>
            <person name="Troemel E."/>
            <person name="Young S.K."/>
            <person name="Zeng Q."/>
            <person name="Gargeya S."/>
            <person name="Fitzgerald M."/>
            <person name="Haas B."/>
            <person name="Abouelleil A."/>
            <person name="Alvarado L."/>
            <person name="Arachchi H.M."/>
            <person name="Berlin A."/>
            <person name="Brown A."/>
            <person name="Chapman S.B."/>
            <person name="Chen Z."/>
            <person name="Dunbar C."/>
            <person name="Freedman E."/>
            <person name="Gearin G."/>
            <person name="Gellesch M."/>
            <person name="Goldberg J."/>
            <person name="Griggs A."/>
            <person name="Gujja S."/>
            <person name="Heilman E.R."/>
            <person name="Heiman D."/>
            <person name="Howarth C."/>
            <person name="Larson L."/>
            <person name="Lui A."/>
            <person name="MacDonald P.J.P."/>
            <person name="Mehta T."/>
            <person name="Montmayeur A."/>
            <person name="Murphy C."/>
            <person name="Neiman D."/>
            <person name="Pearson M."/>
            <person name="Priest M."/>
            <person name="Roberts A."/>
            <person name="Saif S."/>
            <person name="Shea T."/>
            <person name="Shenoy N."/>
            <person name="Sisk P."/>
            <person name="Stolte C."/>
            <person name="Sykes S."/>
            <person name="White J."/>
            <person name="Yandava C."/>
            <person name="Wortman J."/>
            <person name="Nusbaum C."/>
            <person name="Birren B."/>
        </authorList>
    </citation>
    <scope>NUCLEOTIDE SEQUENCE</scope>
    <source>
        <strain evidence="2">ERTm2</strain>
    </source>
</reference>
<dbReference type="Gene3D" id="3.30.1330.30">
    <property type="match status" value="1"/>
</dbReference>
<dbReference type="EMBL" id="AKIJ01000002">
    <property type="protein sequence ID" value="KFG26828.1"/>
    <property type="molecule type" value="Genomic_DNA"/>
</dbReference>
<dbReference type="HOGENOM" id="CLU_084513_3_0_1"/>
<accession>H8Z933</accession>
<protein>
    <recommendedName>
        <fullName evidence="1">Ribosomal protein eL8/eL30/eS12/Gadd45 domain-containing protein</fullName>
    </recommendedName>
</protein>
<dbReference type="STRING" id="944018.H8Z933"/>
<organism evidence="2">
    <name type="scientific">Nematocida ausubeli (strain ATCC PRA-371 / ERTm2)</name>
    <name type="common">Nematode killer fungus</name>
    <dbReference type="NCBI Taxonomy" id="1913371"/>
    <lineage>
        <taxon>Eukaryota</taxon>
        <taxon>Fungi</taxon>
        <taxon>Fungi incertae sedis</taxon>
        <taxon>Microsporidia</taxon>
        <taxon>Nematocida</taxon>
    </lineage>
</organism>
<keyword evidence="4" id="KW-1185">Reference proteome</keyword>
<proteinExistence type="predicted"/>
<reference evidence="3" key="2">
    <citation type="submission" date="2012-10" db="EMBL/GenBank/DDBJ databases">
        <authorList>
            <consortium name="The Broad Institute Genome Sequencing Platform"/>
            <consortium name="The Broad Institute Genome Sequencing Center for Infectious Disease"/>
            <person name="Cuomo C."/>
            <person name="Troemel E."/>
            <person name="Walker B."/>
            <person name="Young S.K."/>
            <person name="Zeng Q."/>
            <person name="Gargeya S."/>
            <person name="Fitzgerald M."/>
            <person name="Haas B."/>
            <person name="Abouelleil A."/>
            <person name="Alvarado L."/>
            <person name="Arachchi H.M."/>
            <person name="Berlin A.M."/>
            <person name="Chapman S.B."/>
            <person name="Goldberg J."/>
            <person name="Griggs A."/>
            <person name="Gujja S."/>
            <person name="Hansen M."/>
            <person name="Howarth C."/>
            <person name="Imamovic A."/>
            <person name="Larimer J."/>
            <person name="McCowan C."/>
            <person name="Murphy C."/>
            <person name="Neiman D."/>
            <person name="Pearson M."/>
            <person name="Priest M."/>
            <person name="Roberts A."/>
            <person name="Saif S."/>
            <person name="Shea T."/>
            <person name="Sisk P."/>
            <person name="Sykes S."/>
            <person name="Wortman J."/>
            <person name="Nusbaum C."/>
            <person name="Birren B."/>
        </authorList>
    </citation>
    <scope>NUCLEOTIDE SEQUENCE</scope>
    <source>
        <strain evidence="3">ERTm6</strain>
    </source>
</reference>
<reference evidence="3 4" key="3">
    <citation type="journal article" date="2014" name="Genome Announc.">
        <title>Genome Sequence of the Microsporidian Species Nematocida sp1 Strain ERTm6 (ATCC PRA-372).</title>
        <authorList>
            <person name="Bakowski M.A."/>
            <person name="Priest M."/>
            <person name="Young S."/>
            <person name="Cuomo C.A."/>
            <person name="Troemel E.R."/>
        </authorList>
    </citation>
    <scope>NUCLEOTIDE SEQUENCE [LARGE SCALE GENOMIC DNA]</scope>
    <source>
        <strain evidence="3 4">ERTm6</strain>
    </source>
</reference>
<name>H8Z933_NEMA1</name>
<evidence type="ECO:0000259" key="1">
    <source>
        <dbReference type="Pfam" id="PF01248"/>
    </source>
</evidence>
<dbReference type="InterPro" id="IPR029064">
    <property type="entry name" value="Ribosomal_eL30-like_sf"/>
</dbReference>
<evidence type="ECO:0000313" key="3">
    <source>
        <dbReference type="EMBL" id="KFG26828.1"/>
    </source>
</evidence>
<sequence>MPVPISRTILVAEAVSALPNIMKRPECKRGIKAIQRCLLKKEEGIVVMAADVAPFDLVSHIPALCSASNVPLFYISSRFDVKTEKDKPTTCLFIPLGILTKEEALLLQ</sequence>
<dbReference type="SUPFAM" id="SSF55315">
    <property type="entry name" value="L30e-like"/>
    <property type="match status" value="1"/>
</dbReference>
<dbReference type="AlphaFoldDB" id="H8Z933"/>
<dbReference type="Proteomes" id="UP000054524">
    <property type="component" value="Unassembled WGS sequence"/>
</dbReference>
<evidence type="ECO:0000313" key="4">
    <source>
        <dbReference type="Proteomes" id="UP000054524"/>
    </source>
</evidence>
<accession>A0A086J3W0</accession>
<gene>
    <name evidence="2" type="ORF">NERG_00104</name>
    <name evidence="3" type="ORF">NESG_00984</name>
</gene>
<feature type="domain" description="Ribosomal protein eL8/eL30/eS12/Gadd45" evidence="1">
    <location>
        <begin position="16"/>
        <end position="78"/>
    </location>
</feature>
<dbReference type="Proteomes" id="UP000005622">
    <property type="component" value="Unassembled WGS sequence"/>
</dbReference>
<dbReference type="Pfam" id="PF01248">
    <property type="entry name" value="Ribosomal_L7Ae"/>
    <property type="match status" value="1"/>
</dbReference>
<dbReference type="OrthoDB" id="5364946at2759"/>
<evidence type="ECO:0000313" key="2">
    <source>
        <dbReference type="EMBL" id="EHY66464.1"/>
    </source>
</evidence>